<evidence type="ECO:0000256" key="1">
    <source>
        <dbReference type="SAM" id="MobiDB-lite"/>
    </source>
</evidence>
<feature type="region of interest" description="Disordered" evidence="1">
    <location>
        <begin position="266"/>
        <end position="304"/>
    </location>
</feature>
<dbReference type="RefSeq" id="XP_062751517.1">
    <property type="nucleotide sequence ID" value="XM_062904442.1"/>
</dbReference>
<dbReference type="EMBL" id="JAWRVG010000054">
    <property type="protein sequence ID" value="KAK4063329.1"/>
    <property type="molecule type" value="Genomic_DNA"/>
</dbReference>
<accession>A0AAE1I6F1</accession>
<dbReference type="GeneID" id="87924347"/>
<comment type="caution">
    <text evidence="2">The sequence shown here is derived from an EMBL/GenBank/DDBJ whole genome shotgun (WGS) entry which is preliminary data.</text>
</comment>
<feature type="compositionally biased region" description="Acidic residues" evidence="1">
    <location>
        <begin position="323"/>
        <end position="348"/>
    </location>
</feature>
<keyword evidence="3" id="KW-1185">Reference proteome</keyword>
<feature type="compositionally biased region" description="Acidic residues" evidence="1">
    <location>
        <begin position="293"/>
        <end position="304"/>
    </location>
</feature>
<sequence length="400" mass="45997">MRKYDMLKKQRQEEYNLNQETENSDLEVVKKYKENLEKDWNEILEAAGEIDCPLCCLSLPARDVVDESKWNGSRAGHVAEHLLLLALKSLPNYEEHIEEQKEVEYLQSHLPTSKTRGNSVIRQDLRNNSNPIVRAAGTQSSSVLRKGETAIHPPVRTSLRQPQRRRNEAIAQELQRWREGFSGQQVSFRTSNNGQQAATIFPIQEGLLKQQPVFETALPTSSGKKSSEEMGKVSRLKQWMTPREPEIVDDGALLLEYPGAETPARLAHFSPFSPTPRNFNGFMDQHESKGEEKEGEEDDSIDGDEFELPSLAKHAIQSHLEPMDIEEEEKEEEEKEGGEEEEEEEEDTWEPFFFGLDTHRQQDSVCTFVDVSKFPLIFLDDIPFPSSYFVILCFMIDRFY</sequence>
<name>A0AAE1I6F1_9HYPO</name>
<gene>
    <name evidence="2" type="ORF">Triagg1_9480</name>
</gene>
<evidence type="ECO:0000313" key="2">
    <source>
        <dbReference type="EMBL" id="KAK4063329.1"/>
    </source>
</evidence>
<dbReference type="Proteomes" id="UP001273209">
    <property type="component" value="Unassembled WGS sequence"/>
</dbReference>
<dbReference type="AlphaFoldDB" id="A0AAE1I6F1"/>
<protein>
    <submittedName>
        <fullName evidence="2">Uncharacterized protein</fullName>
    </submittedName>
</protein>
<evidence type="ECO:0000313" key="3">
    <source>
        <dbReference type="Proteomes" id="UP001273209"/>
    </source>
</evidence>
<feature type="region of interest" description="Disordered" evidence="1">
    <location>
        <begin position="317"/>
        <end position="348"/>
    </location>
</feature>
<proteinExistence type="predicted"/>
<organism evidence="2 3">
    <name type="scientific">Trichoderma aggressivum f. europaeum</name>
    <dbReference type="NCBI Taxonomy" id="173218"/>
    <lineage>
        <taxon>Eukaryota</taxon>
        <taxon>Fungi</taxon>
        <taxon>Dikarya</taxon>
        <taxon>Ascomycota</taxon>
        <taxon>Pezizomycotina</taxon>
        <taxon>Sordariomycetes</taxon>
        <taxon>Hypocreomycetidae</taxon>
        <taxon>Hypocreales</taxon>
        <taxon>Hypocreaceae</taxon>
        <taxon>Trichoderma</taxon>
    </lineage>
</organism>
<reference evidence="2" key="1">
    <citation type="submission" date="2023-11" db="EMBL/GenBank/DDBJ databases">
        <title>The genome sequences of three competitors of mushroom-forming fungi.</title>
        <authorList>
            <person name="Beijen E."/>
            <person name="Ohm R.A."/>
        </authorList>
    </citation>
    <scope>NUCLEOTIDE SEQUENCE</scope>
    <source>
        <strain evidence="2">CBS 100526</strain>
    </source>
</reference>